<protein>
    <submittedName>
        <fullName evidence="2">Heavy metal-associated isoprenylated plant protein 41</fullName>
    </submittedName>
</protein>
<dbReference type="FunFam" id="3.40.50.150:FF:000440">
    <property type="entry name" value="Os09g0479300 protein"/>
    <property type="match status" value="1"/>
</dbReference>
<dbReference type="Pfam" id="PF10354">
    <property type="entry name" value="BMT5-like"/>
    <property type="match status" value="1"/>
</dbReference>
<evidence type="ECO:0000313" key="2">
    <source>
        <dbReference type="EMBL" id="KAI5408888.1"/>
    </source>
</evidence>
<keyword evidence="3" id="KW-1185">Reference proteome</keyword>
<dbReference type="AlphaFoldDB" id="A0A9D4WW68"/>
<reference evidence="2 3" key="1">
    <citation type="journal article" date="2022" name="Nat. Genet.">
        <title>Improved pea reference genome and pan-genome highlight genomic features and evolutionary characteristics.</title>
        <authorList>
            <person name="Yang T."/>
            <person name="Liu R."/>
            <person name="Luo Y."/>
            <person name="Hu S."/>
            <person name="Wang D."/>
            <person name="Wang C."/>
            <person name="Pandey M.K."/>
            <person name="Ge S."/>
            <person name="Xu Q."/>
            <person name="Li N."/>
            <person name="Li G."/>
            <person name="Huang Y."/>
            <person name="Saxena R.K."/>
            <person name="Ji Y."/>
            <person name="Li M."/>
            <person name="Yan X."/>
            <person name="He Y."/>
            <person name="Liu Y."/>
            <person name="Wang X."/>
            <person name="Xiang C."/>
            <person name="Varshney R.K."/>
            <person name="Ding H."/>
            <person name="Gao S."/>
            <person name="Zong X."/>
        </authorList>
    </citation>
    <scope>NUCLEOTIDE SEQUENCE [LARGE SCALE GENOMIC DNA]</scope>
    <source>
        <strain evidence="2 3">cv. Zhongwan 6</strain>
    </source>
</reference>
<dbReference type="PANTHER" id="PTHR11538:SF26">
    <property type="entry name" value="FERREDOXIN-FOLD ANTICODON-BINDING DOMAIN-CONTAINING PROTEIN 1"/>
    <property type="match status" value="1"/>
</dbReference>
<dbReference type="Proteomes" id="UP001058974">
    <property type="component" value="Chromosome 5"/>
</dbReference>
<dbReference type="PANTHER" id="PTHR11538">
    <property type="entry name" value="PHENYLALANYL-TRNA SYNTHETASE"/>
    <property type="match status" value="1"/>
</dbReference>
<dbReference type="InterPro" id="IPR019446">
    <property type="entry name" value="BMT5-like"/>
</dbReference>
<organism evidence="2 3">
    <name type="scientific">Pisum sativum</name>
    <name type="common">Garden pea</name>
    <name type="synonym">Lathyrus oleraceus</name>
    <dbReference type="NCBI Taxonomy" id="3888"/>
    <lineage>
        <taxon>Eukaryota</taxon>
        <taxon>Viridiplantae</taxon>
        <taxon>Streptophyta</taxon>
        <taxon>Embryophyta</taxon>
        <taxon>Tracheophyta</taxon>
        <taxon>Spermatophyta</taxon>
        <taxon>Magnoliopsida</taxon>
        <taxon>eudicotyledons</taxon>
        <taxon>Gunneridae</taxon>
        <taxon>Pentapetalae</taxon>
        <taxon>rosids</taxon>
        <taxon>fabids</taxon>
        <taxon>Fabales</taxon>
        <taxon>Fabaceae</taxon>
        <taxon>Papilionoideae</taxon>
        <taxon>50 kb inversion clade</taxon>
        <taxon>NPAAA clade</taxon>
        <taxon>Hologalegina</taxon>
        <taxon>IRL clade</taxon>
        <taxon>Fabeae</taxon>
        <taxon>Lathyrus</taxon>
    </lineage>
</organism>
<name>A0A9D4WW68_PEA</name>
<dbReference type="GO" id="GO:0005737">
    <property type="term" value="C:cytoplasm"/>
    <property type="evidence" value="ECO:0007669"/>
    <property type="project" value="TreeGrafter"/>
</dbReference>
<feature type="domain" description="25S rRNA (uridine-N(3))-methyltransferase BMT5-like" evidence="1">
    <location>
        <begin position="39"/>
        <end position="205"/>
    </location>
</feature>
<dbReference type="Gramene" id="PSAT_LOCUS21572_t1">
    <property type="protein sequence ID" value="CAL5202420.1"/>
    <property type="gene ID" value="PSAT_LOCUS21572"/>
</dbReference>
<dbReference type="GO" id="GO:0070042">
    <property type="term" value="F:rRNA (uridine-N3-)-methyltransferase activity"/>
    <property type="evidence" value="ECO:0007669"/>
    <property type="project" value="InterPro"/>
</dbReference>
<dbReference type="GO" id="GO:0070475">
    <property type="term" value="P:rRNA base methylation"/>
    <property type="evidence" value="ECO:0007669"/>
    <property type="project" value="InterPro"/>
</dbReference>
<accession>A0A9D4WW68</accession>
<dbReference type="EMBL" id="JAMSHJ010000005">
    <property type="protein sequence ID" value="KAI5408888.1"/>
    <property type="molecule type" value="Genomic_DNA"/>
</dbReference>
<proteinExistence type="predicted"/>
<sequence length="280" mass="32484">MKRPQRRKTKASKIQKWEAKEADEGSKWLKHYCNDHQILLVGEGDFSFSLCLAKAFASATNIVASSLDTYDDVIKKYKNAKSNLDELKKLGAYVLHGIDATKMKSHSHFNMKSFDRVIFNFPHAGFHGKREDNLSLIKMHKDLVCGFFKNASSMIRSNGEIHVNHKTTHPYTKWNIEKLAEESFLKLIECSDFKKEDYPGYNNKRGDGNRCNKPFPLGKCSTFKFTPLRRPIDMAPCARNEVQYKEPQVSERSSSRYCFDRSRLNYYERWKLKCLGGEEI</sequence>
<evidence type="ECO:0000313" key="3">
    <source>
        <dbReference type="Proteomes" id="UP001058974"/>
    </source>
</evidence>
<dbReference type="Gramene" id="Psat05G0464500-T1">
    <property type="protein sequence ID" value="KAI5408888.1"/>
    <property type="gene ID" value="KIW84_054645"/>
</dbReference>
<evidence type="ECO:0000259" key="1">
    <source>
        <dbReference type="Pfam" id="PF10354"/>
    </source>
</evidence>
<gene>
    <name evidence="2" type="ORF">KIW84_054645</name>
</gene>
<comment type="caution">
    <text evidence="2">The sequence shown here is derived from an EMBL/GenBank/DDBJ whole genome shotgun (WGS) entry which is preliminary data.</text>
</comment>